<keyword evidence="9 16" id="KW-1133">Transmembrane helix</keyword>
<dbReference type="RefSeq" id="WP_265787611.1">
    <property type="nucleotide sequence ID" value="NZ_BAABRS010000001.1"/>
</dbReference>
<evidence type="ECO:0000256" key="2">
    <source>
        <dbReference type="ARBA" id="ARBA00005042"/>
    </source>
</evidence>
<proteinExistence type="inferred from homology"/>
<evidence type="ECO:0000313" key="17">
    <source>
        <dbReference type="EMBL" id="MCW9711989.1"/>
    </source>
</evidence>
<keyword evidence="12" id="KW-0594">Phospholipid biosynthesis</keyword>
<feature type="transmembrane region" description="Helical" evidence="16">
    <location>
        <begin position="105"/>
        <end position="126"/>
    </location>
</feature>
<evidence type="ECO:0000256" key="4">
    <source>
        <dbReference type="ARBA" id="ARBA00013170"/>
    </source>
</evidence>
<evidence type="ECO:0000256" key="5">
    <source>
        <dbReference type="ARBA" id="ARBA00014944"/>
    </source>
</evidence>
<dbReference type="PROSITE" id="PS00379">
    <property type="entry name" value="CDP_ALCOHOL_P_TRANSF"/>
    <property type="match status" value="1"/>
</dbReference>
<comment type="similarity">
    <text evidence="3 15">Belongs to the CDP-alcohol phosphatidyltransferase class-I family.</text>
</comment>
<dbReference type="Gene3D" id="1.20.120.1760">
    <property type="match status" value="1"/>
</dbReference>
<feature type="transmembrane region" description="Helical" evidence="16">
    <location>
        <begin position="78"/>
        <end position="99"/>
    </location>
</feature>
<feature type="transmembrane region" description="Helical" evidence="16">
    <location>
        <begin position="21"/>
        <end position="39"/>
    </location>
</feature>
<keyword evidence="8 16" id="KW-0812">Transmembrane</keyword>
<dbReference type="EC" id="2.7.8.5" evidence="4"/>
<evidence type="ECO:0000256" key="1">
    <source>
        <dbReference type="ARBA" id="ARBA00004141"/>
    </source>
</evidence>
<keyword evidence="7 15" id="KW-0808">Transferase</keyword>
<dbReference type="EMBL" id="JAJNDC010000001">
    <property type="protein sequence ID" value="MCW9711989.1"/>
    <property type="molecule type" value="Genomic_DNA"/>
</dbReference>
<keyword evidence="11 16" id="KW-0472">Membrane</keyword>
<dbReference type="InterPro" id="IPR050324">
    <property type="entry name" value="CDP-alcohol_PTase-I"/>
</dbReference>
<dbReference type="Pfam" id="PF01066">
    <property type="entry name" value="CDP-OH_P_transf"/>
    <property type="match status" value="1"/>
</dbReference>
<evidence type="ECO:0000313" key="18">
    <source>
        <dbReference type="Proteomes" id="UP001207337"/>
    </source>
</evidence>
<keyword evidence="18" id="KW-1185">Reference proteome</keyword>
<evidence type="ECO:0000256" key="3">
    <source>
        <dbReference type="ARBA" id="ARBA00010441"/>
    </source>
</evidence>
<sequence length="213" mass="24225">MKNKWLSTNNSHLVNVQRLPNILSTIRLVLAPIFLILYVQDEVVWRALSVGIFAVAVVTDFFDGYLARLYSAQTAYGVFLDPLADKFLTFAGFICLPFIDATQFPWWAVGVIVLRDVVITGMRIIAERRNVSIKTRLTAKIKTMSQMFFLYLVLLVGVFVNTDVWLSSYCIQLLESGILGWLMIAIVVLTLYSGIEYIYVNINIFINKHDAKT</sequence>
<evidence type="ECO:0000256" key="8">
    <source>
        <dbReference type="ARBA" id="ARBA00022692"/>
    </source>
</evidence>
<dbReference type="InterPro" id="IPR048254">
    <property type="entry name" value="CDP_ALCOHOL_P_TRANSF_CS"/>
</dbReference>
<protein>
    <recommendedName>
        <fullName evidence="5">CDP-diacylglycerol--glycerol-3-phosphate 3-phosphatidyltransferase</fullName>
        <ecNumber evidence="4">2.7.8.5</ecNumber>
    </recommendedName>
</protein>
<accession>A0ABT3PVV5</accession>
<feature type="transmembrane region" description="Helical" evidence="16">
    <location>
        <begin position="147"/>
        <end position="166"/>
    </location>
</feature>
<keyword evidence="6" id="KW-0444">Lipid biosynthesis</keyword>
<dbReference type="InterPro" id="IPR000462">
    <property type="entry name" value="CDP-OH_P_trans"/>
</dbReference>
<dbReference type="InterPro" id="IPR043130">
    <property type="entry name" value="CDP-OH_PTrfase_TM_dom"/>
</dbReference>
<keyword evidence="10" id="KW-0443">Lipid metabolism</keyword>
<dbReference type="PIRSF" id="PIRSF000847">
    <property type="entry name" value="Phos_ph_gly_syn"/>
    <property type="match status" value="1"/>
</dbReference>
<dbReference type="PANTHER" id="PTHR14269">
    <property type="entry name" value="CDP-DIACYLGLYCEROL--GLYCEROL-3-PHOSPHATE 3-PHOSPHATIDYLTRANSFERASE-RELATED"/>
    <property type="match status" value="1"/>
</dbReference>
<evidence type="ECO:0000256" key="7">
    <source>
        <dbReference type="ARBA" id="ARBA00022679"/>
    </source>
</evidence>
<reference evidence="17 18" key="1">
    <citation type="submission" date="2021-11" db="EMBL/GenBank/DDBJ databases">
        <title>Aliifidinibius sp. nov., a new bacterium isolated from saline soil.</title>
        <authorList>
            <person name="Galisteo C."/>
            <person name="De La Haba R."/>
            <person name="Sanchez-Porro C."/>
            <person name="Ventosa A."/>
        </authorList>
    </citation>
    <scope>NUCLEOTIDE SEQUENCE [LARGE SCALE GENOMIC DNA]</scope>
    <source>
        <strain evidence="17 18">KACC 190600</strain>
    </source>
</reference>
<feature type="transmembrane region" description="Helical" evidence="16">
    <location>
        <begin position="45"/>
        <end position="66"/>
    </location>
</feature>
<evidence type="ECO:0000256" key="12">
    <source>
        <dbReference type="ARBA" id="ARBA00023209"/>
    </source>
</evidence>
<feature type="transmembrane region" description="Helical" evidence="16">
    <location>
        <begin position="178"/>
        <end position="199"/>
    </location>
</feature>
<dbReference type="Proteomes" id="UP001207337">
    <property type="component" value="Unassembled WGS sequence"/>
</dbReference>
<evidence type="ECO:0000256" key="6">
    <source>
        <dbReference type="ARBA" id="ARBA00022516"/>
    </source>
</evidence>
<comment type="caution">
    <text evidence="17">The sequence shown here is derived from an EMBL/GenBank/DDBJ whole genome shotgun (WGS) entry which is preliminary data.</text>
</comment>
<comment type="subcellular location">
    <subcellularLocation>
        <location evidence="1">Membrane</location>
        <topology evidence="1">Multi-pass membrane protein</topology>
    </subcellularLocation>
</comment>
<evidence type="ECO:0000256" key="16">
    <source>
        <dbReference type="SAM" id="Phobius"/>
    </source>
</evidence>
<comment type="catalytic activity">
    <reaction evidence="14">
        <text>a CDP-1,2-diacyl-sn-glycerol + sn-glycerol 3-phosphate = a 1,2-diacyl-sn-glycero-3-phospho-(1'-sn-glycero-3'-phosphate) + CMP + H(+)</text>
        <dbReference type="Rhea" id="RHEA:12593"/>
        <dbReference type="ChEBI" id="CHEBI:15378"/>
        <dbReference type="ChEBI" id="CHEBI:57597"/>
        <dbReference type="ChEBI" id="CHEBI:58332"/>
        <dbReference type="ChEBI" id="CHEBI:60110"/>
        <dbReference type="ChEBI" id="CHEBI:60377"/>
        <dbReference type="EC" id="2.7.8.5"/>
    </reaction>
</comment>
<dbReference type="PANTHER" id="PTHR14269:SF62">
    <property type="entry name" value="CDP-DIACYLGLYCEROL--GLYCEROL-3-PHOSPHATE 3-PHOSPHATIDYLTRANSFERASE 1, CHLOROPLASTIC"/>
    <property type="match status" value="1"/>
</dbReference>
<evidence type="ECO:0000256" key="10">
    <source>
        <dbReference type="ARBA" id="ARBA00023098"/>
    </source>
</evidence>
<evidence type="ECO:0000256" key="13">
    <source>
        <dbReference type="ARBA" id="ARBA00023264"/>
    </source>
</evidence>
<evidence type="ECO:0000256" key="11">
    <source>
        <dbReference type="ARBA" id="ARBA00023136"/>
    </source>
</evidence>
<evidence type="ECO:0000256" key="9">
    <source>
        <dbReference type="ARBA" id="ARBA00022989"/>
    </source>
</evidence>
<comment type="pathway">
    <text evidence="2">Phospholipid metabolism; phosphatidylglycerol biosynthesis; phosphatidylglycerol from CDP-diacylglycerol: step 1/2.</text>
</comment>
<keyword evidence="13" id="KW-1208">Phospholipid metabolism</keyword>
<organism evidence="17 18">
    <name type="scientific">Fodinibius salicampi</name>
    <dbReference type="NCBI Taxonomy" id="1920655"/>
    <lineage>
        <taxon>Bacteria</taxon>
        <taxon>Pseudomonadati</taxon>
        <taxon>Balneolota</taxon>
        <taxon>Balneolia</taxon>
        <taxon>Balneolales</taxon>
        <taxon>Balneolaceae</taxon>
        <taxon>Fodinibius</taxon>
    </lineage>
</organism>
<gene>
    <name evidence="17" type="ORF">LQ318_03645</name>
</gene>
<name>A0ABT3PVV5_9BACT</name>
<dbReference type="InterPro" id="IPR004570">
    <property type="entry name" value="Phosphatidylglycerol_P_synth"/>
</dbReference>
<evidence type="ECO:0000256" key="15">
    <source>
        <dbReference type="RuleBase" id="RU003750"/>
    </source>
</evidence>
<evidence type="ECO:0000256" key="14">
    <source>
        <dbReference type="ARBA" id="ARBA00048586"/>
    </source>
</evidence>